<evidence type="ECO:0000313" key="2">
    <source>
        <dbReference type="Proteomes" id="UP000676456"/>
    </source>
</evidence>
<dbReference type="PANTHER" id="PTHR37816">
    <property type="entry name" value="YALI0E33011P"/>
    <property type="match status" value="1"/>
</dbReference>
<dbReference type="PANTHER" id="PTHR37816:SF3">
    <property type="entry name" value="MODULATES DNA TOPOLOGY"/>
    <property type="match status" value="1"/>
</dbReference>
<dbReference type="Gene3D" id="3.40.50.300">
    <property type="entry name" value="P-loop containing nucleotide triphosphate hydrolases"/>
    <property type="match status" value="1"/>
</dbReference>
<dbReference type="EMBL" id="JAGYPN010000003">
    <property type="protein sequence ID" value="MBS4223987.1"/>
    <property type="molecule type" value="Genomic_DNA"/>
</dbReference>
<comment type="caution">
    <text evidence="1">The sequence shown here is derived from an EMBL/GenBank/DDBJ whole genome shotgun (WGS) entry which is preliminary data.</text>
</comment>
<dbReference type="SUPFAM" id="SSF52540">
    <property type="entry name" value="P-loop containing nucleoside triphosphate hydrolases"/>
    <property type="match status" value="1"/>
</dbReference>
<name>A0A942UQ27_9BACI</name>
<dbReference type="InterPro" id="IPR052922">
    <property type="entry name" value="Cytidylate_Kinase-2"/>
</dbReference>
<evidence type="ECO:0000313" key="1">
    <source>
        <dbReference type="EMBL" id="MBS4223987.1"/>
    </source>
</evidence>
<dbReference type="InterPro" id="IPR027417">
    <property type="entry name" value="P-loop_NTPase"/>
</dbReference>
<dbReference type="CDD" id="cd01983">
    <property type="entry name" value="SIMIBI"/>
    <property type="match status" value="1"/>
</dbReference>
<dbReference type="AlphaFoldDB" id="A0A942UQ27"/>
<keyword evidence="2" id="KW-1185">Reference proteome</keyword>
<sequence length="175" mass="20291">MKRIMVVGVSSGVGKSTFAQKLGQAMDIKVYHLDTFYWTPGWVEASTEAFSAAQEAIVLEERWIIEGNYMGTIDIRTKYADTIIYLELPLYVCLYRVIKRWLTNIGRTRPDMGEGCKEKIDWAFIKFILTTYYRRKKNMPQRLQAFQKVGNKKTIISLKSKKEIGLFLKELASQD</sequence>
<dbReference type="RefSeq" id="WP_213099045.1">
    <property type="nucleotide sequence ID" value="NZ_JAGYPN010000003.1"/>
</dbReference>
<gene>
    <name evidence="1" type="ORF">KHA91_14690</name>
</gene>
<organism evidence="1 2">
    <name type="scientific">Lederbergia citrea</name>
    <dbReference type="NCBI Taxonomy" id="2833581"/>
    <lineage>
        <taxon>Bacteria</taxon>
        <taxon>Bacillati</taxon>
        <taxon>Bacillota</taxon>
        <taxon>Bacilli</taxon>
        <taxon>Bacillales</taxon>
        <taxon>Bacillaceae</taxon>
        <taxon>Lederbergia</taxon>
    </lineage>
</organism>
<reference evidence="1 2" key="1">
    <citation type="submission" date="2021-05" db="EMBL/GenBank/DDBJ databases">
        <title>Novel Bacillus species.</title>
        <authorList>
            <person name="Liu G."/>
        </authorList>
    </citation>
    <scope>NUCLEOTIDE SEQUENCE [LARGE SCALE GENOMIC DNA]</scope>
    <source>
        <strain evidence="1 2">FJAT-49682</strain>
    </source>
</reference>
<proteinExistence type="predicted"/>
<accession>A0A942UQ27</accession>
<dbReference type="Proteomes" id="UP000676456">
    <property type="component" value="Unassembled WGS sequence"/>
</dbReference>
<protein>
    <submittedName>
        <fullName evidence="1">Topology modulation protein</fullName>
    </submittedName>
</protein>